<proteinExistence type="predicted"/>
<accession>A0A8X7C9N3</accession>
<comment type="caution">
    <text evidence="2">The sequence shown here is derived from an EMBL/GenBank/DDBJ whole genome shotgun (WGS) entry which is preliminary data.</text>
</comment>
<sequence>MLHMTGSKAFGSQHSPNRHVANTVRVLVSDCSFNSRNTCFSNSGVLILLVRLVLCIPLTNESVSVRNRCKCSKGFRFGKRLDGNRSPPHAIAGPPGHSHPQRRK</sequence>
<organism evidence="2 3">
    <name type="scientific">Trichonephila inaurata madagascariensis</name>
    <dbReference type="NCBI Taxonomy" id="2747483"/>
    <lineage>
        <taxon>Eukaryota</taxon>
        <taxon>Metazoa</taxon>
        <taxon>Ecdysozoa</taxon>
        <taxon>Arthropoda</taxon>
        <taxon>Chelicerata</taxon>
        <taxon>Arachnida</taxon>
        <taxon>Araneae</taxon>
        <taxon>Araneomorphae</taxon>
        <taxon>Entelegynae</taxon>
        <taxon>Araneoidea</taxon>
        <taxon>Nephilidae</taxon>
        <taxon>Trichonephila</taxon>
        <taxon>Trichonephila inaurata</taxon>
    </lineage>
</organism>
<evidence type="ECO:0000313" key="3">
    <source>
        <dbReference type="Proteomes" id="UP000886998"/>
    </source>
</evidence>
<dbReference type="Proteomes" id="UP000886998">
    <property type="component" value="Unassembled WGS sequence"/>
</dbReference>
<protein>
    <submittedName>
        <fullName evidence="2">Uncharacterized protein</fullName>
    </submittedName>
</protein>
<evidence type="ECO:0000256" key="1">
    <source>
        <dbReference type="SAM" id="MobiDB-lite"/>
    </source>
</evidence>
<reference evidence="2" key="1">
    <citation type="submission" date="2020-08" db="EMBL/GenBank/DDBJ databases">
        <title>Multicomponent nature underlies the extraordinary mechanical properties of spider dragline silk.</title>
        <authorList>
            <person name="Kono N."/>
            <person name="Nakamura H."/>
            <person name="Mori M."/>
            <person name="Yoshida Y."/>
            <person name="Ohtoshi R."/>
            <person name="Malay A.D."/>
            <person name="Moran D.A.P."/>
            <person name="Tomita M."/>
            <person name="Numata K."/>
            <person name="Arakawa K."/>
        </authorList>
    </citation>
    <scope>NUCLEOTIDE SEQUENCE</scope>
</reference>
<dbReference type="AlphaFoldDB" id="A0A8X7C9N3"/>
<name>A0A8X7C9N3_9ARAC</name>
<keyword evidence="3" id="KW-1185">Reference proteome</keyword>
<gene>
    <name evidence="2" type="ORF">TNIN_242661</name>
</gene>
<feature type="region of interest" description="Disordered" evidence="1">
    <location>
        <begin position="76"/>
        <end position="104"/>
    </location>
</feature>
<evidence type="ECO:0000313" key="2">
    <source>
        <dbReference type="EMBL" id="GFY57064.1"/>
    </source>
</evidence>
<dbReference type="EMBL" id="BMAV01011298">
    <property type="protein sequence ID" value="GFY57064.1"/>
    <property type="molecule type" value="Genomic_DNA"/>
</dbReference>